<feature type="domain" description="DUF1232" evidence="6">
    <location>
        <begin position="32"/>
        <end position="68"/>
    </location>
</feature>
<dbReference type="GO" id="GO:0012505">
    <property type="term" value="C:endomembrane system"/>
    <property type="evidence" value="ECO:0007669"/>
    <property type="project" value="UniProtKB-SubCell"/>
</dbReference>
<evidence type="ECO:0000256" key="4">
    <source>
        <dbReference type="ARBA" id="ARBA00023136"/>
    </source>
</evidence>
<dbReference type="RefSeq" id="WP_012415023.1">
    <property type="nucleotide sequence ID" value="NC_010644.1"/>
</dbReference>
<gene>
    <name evidence="7" type="ordered locus">Emin_0853</name>
</gene>
<evidence type="ECO:0000313" key="8">
    <source>
        <dbReference type="Proteomes" id="UP000001029"/>
    </source>
</evidence>
<keyword evidence="2 5" id="KW-0812">Transmembrane</keyword>
<evidence type="ECO:0000256" key="2">
    <source>
        <dbReference type="ARBA" id="ARBA00022692"/>
    </source>
</evidence>
<feature type="transmembrane region" description="Helical" evidence="5">
    <location>
        <begin position="26"/>
        <end position="46"/>
    </location>
</feature>
<accession>B2KD12</accession>
<evidence type="ECO:0000256" key="5">
    <source>
        <dbReference type="SAM" id="Phobius"/>
    </source>
</evidence>
<dbReference type="HOGENOM" id="CLU_2192872_0_0_0"/>
<dbReference type="KEGG" id="emi:Emin_0853"/>
<dbReference type="Proteomes" id="UP000001029">
    <property type="component" value="Chromosome"/>
</dbReference>
<feature type="transmembrane region" description="Helical" evidence="5">
    <location>
        <begin position="52"/>
        <end position="71"/>
    </location>
</feature>
<keyword evidence="3 5" id="KW-1133">Transmembrane helix</keyword>
<dbReference type="InterPro" id="IPR010652">
    <property type="entry name" value="DUF1232"/>
</dbReference>
<organism evidence="7 8">
    <name type="scientific">Elusimicrobium minutum (strain Pei191)</name>
    <dbReference type="NCBI Taxonomy" id="445932"/>
    <lineage>
        <taxon>Bacteria</taxon>
        <taxon>Pseudomonadati</taxon>
        <taxon>Elusimicrobiota</taxon>
        <taxon>Elusimicrobia</taxon>
        <taxon>Elusimicrobiales</taxon>
        <taxon>Elusimicrobiaceae</taxon>
        <taxon>Elusimicrobium</taxon>
    </lineage>
</organism>
<name>B2KD12_ELUMP</name>
<evidence type="ECO:0000256" key="3">
    <source>
        <dbReference type="ARBA" id="ARBA00022989"/>
    </source>
</evidence>
<keyword evidence="8" id="KW-1185">Reference proteome</keyword>
<sequence>MGQNKDYGDIKTLIEMYKAVAKGKYPVPWAVICWVLFFIFYFVFPIDLVPDLIFPFFGFADDAALFVFILTRVKKEINRFKNYEAPKQIEQKIQDLKNYKNKNTEEKQ</sequence>
<dbReference type="OrthoDB" id="9800034at2"/>
<dbReference type="EMBL" id="CP001055">
    <property type="protein sequence ID" value="ACC98408.1"/>
    <property type="molecule type" value="Genomic_DNA"/>
</dbReference>
<protein>
    <submittedName>
        <fullName evidence="7">Uncharacterized conserved protein</fullName>
    </submittedName>
</protein>
<evidence type="ECO:0000259" key="6">
    <source>
        <dbReference type="Pfam" id="PF06803"/>
    </source>
</evidence>
<dbReference type="AlphaFoldDB" id="B2KD12"/>
<dbReference type="Pfam" id="PF06803">
    <property type="entry name" value="DUF1232"/>
    <property type="match status" value="1"/>
</dbReference>
<evidence type="ECO:0000313" key="7">
    <source>
        <dbReference type="EMBL" id="ACC98408.1"/>
    </source>
</evidence>
<evidence type="ECO:0000256" key="1">
    <source>
        <dbReference type="ARBA" id="ARBA00004127"/>
    </source>
</evidence>
<reference evidence="7 8" key="1">
    <citation type="journal article" date="2009" name="Appl. Environ. Microbiol.">
        <title>Genomic analysis of 'Elusimicrobium minutum,' the first cultivated representative of the phylum 'Elusimicrobia' (formerly termite group 1).</title>
        <authorList>
            <person name="Herlemann D.P.R."/>
            <person name="Geissinger O."/>
            <person name="Ikeda-Ohtsubo W."/>
            <person name="Kunin V."/>
            <person name="Sun H."/>
            <person name="Lapidus A."/>
            <person name="Hugenholtz P."/>
            <person name="Brune A."/>
        </authorList>
    </citation>
    <scope>NUCLEOTIDE SEQUENCE [LARGE SCALE GENOMIC DNA]</scope>
    <source>
        <strain evidence="7 8">Pei191</strain>
    </source>
</reference>
<proteinExistence type="predicted"/>
<keyword evidence="4 5" id="KW-0472">Membrane</keyword>
<dbReference type="STRING" id="445932.Emin_0853"/>
<comment type="subcellular location">
    <subcellularLocation>
        <location evidence="1">Endomembrane system</location>
        <topology evidence="1">Multi-pass membrane protein</topology>
    </subcellularLocation>
</comment>